<proteinExistence type="predicted"/>
<sequence length="164" mass="17926">MNHQDLSSVRPLSSRDVEALRAATLGNVNWRGERFSREEVLADPAIAHYTVFEPERGDFGFIMVDPSGVVGVAWAQFLGTGNPGYGFVAADVPEASLWVAPERRGAGHGRRLLRRLLAESAARGHDRVSLSVEDGNRARDLYESEGFLAVPGREHDGVMVWKAG</sequence>
<keyword evidence="2" id="KW-0808">Transferase</keyword>
<dbReference type="Pfam" id="PF00583">
    <property type="entry name" value="Acetyltransf_1"/>
    <property type="match status" value="1"/>
</dbReference>
<reference evidence="2 3" key="1">
    <citation type="submission" date="2018-10" db="EMBL/GenBank/DDBJ databases">
        <title>Kocuria tytouropygialis sp. nov., isolated from the uropygial gland of an American barn owl (Tyto furcata).</title>
        <authorList>
            <person name="Braun M.S."/>
            <person name="Wang E."/>
            <person name="Zimmermann S."/>
            <person name="Wagner H."/>
            <person name="Wink M."/>
        </authorList>
    </citation>
    <scope>NUCLEOTIDE SEQUENCE [LARGE SCALE GENOMIC DNA]</scope>
    <source>
        <strain evidence="2 3">442</strain>
    </source>
</reference>
<dbReference type="Gene3D" id="3.40.630.30">
    <property type="match status" value="1"/>
</dbReference>
<name>A0A495A5G2_9MICC</name>
<dbReference type="Proteomes" id="UP000249516">
    <property type="component" value="Unassembled WGS sequence"/>
</dbReference>
<dbReference type="EMBL" id="PNJG02000002">
    <property type="protein sequence ID" value="RKQ35021.1"/>
    <property type="molecule type" value="Genomic_DNA"/>
</dbReference>
<dbReference type="PROSITE" id="PS51186">
    <property type="entry name" value="GNAT"/>
    <property type="match status" value="1"/>
</dbReference>
<evidence type="ECO:0000313" key="3">
    <source>
        <dbReference type="Proteomes" id="UP000249516"/>
    </source>
</evidence>
<evidence type="ECO:0000259" key="1">
    <source>
        <dbReference type="PROSITE" id="PS51186"/>
    </source>
</evidence>
<organism evidence="2 3">
    <name type="scientific">Kocuria tytonis</name>
    <dbReference type="NCBI Taxonomy" id="2054280"/>
    <lineage>
        <taxon>Bacteria</taxon>
        <taxon>Bacillati</taxon>
        <taxon>Actinomycetota</taxon>
        <taxon>Actinomycetes</taxon>
        <taxon>Micrococcales</taxon>
        <taxon>Micrococcaceae</taxon>
        <taxon>Kocuria</taxon>
    </lineage>
</organism>
<keyword evidence="3" id="KW-1185">Reference proteome</keyword>
<comment type="caution">
    <text evidence="2">The sequence shown here is derived from an EMBL/GenBank/DDBJ whole genome shotgun (WGS) entry which is preliminary data.</text>
</comment>
<dbReference type="InterPro" id="IPR016181">
    <property type="entry name" value="Acyl_CoA_acyltransferase"/>
</dbReference>
<accession>A0A495A5G2</accession>
<evidence type="ECO:0000313" key="2">
    <source>
        <dbReference type="EMBL" id="RKQ35021.1"/>
    </source>
</evidence>
<dbReference type="GO" id="GO:0008999">
    <property type="term" value="F:protein-N-terminal-alanine acetyltransferase activity"/>
    <property type="evidence" value="ECO:0007669"/>
    <property type="project" value="TreeGrafter"/>
</dbReference>
<protein>
    <submittedName>
        <fullName evidence="2">GNAT family N-acetyltransferase</fullName>
    </submittedName>
</protein>
<dbReference type="PANTHER" id="PTHR43617:SF20">
    <property type="entry name" value="N-ALPHA-ACETYLTRANSFERASE RIMI"/>
    <property type="match status" value="1"/>
</dbReference>
<dbReference type="SUPFAM" id="SSF55729">
    <property type="entry name" value="Acyl-CoA N-acyltransferases (Nat)"/>
    <property type="match status" value="1"/>
</dbReference>
<dbReference type="InterPro" id="IPR000182">
    <property type="entry name" value="GNAT_dom"/>
</dbReference>
<dbReference type="PANTHER" id="PTHR43617">
    <property type="entry name" value="L-AMINO ACID N-ACETYLTRANSFERASE"/>
    <property type="match status" value="1"/>
</dbReference>
<dbReference type="OrthoDB" id="9790865at2"/>
<dbReference type="InterPro" id="IPR050276">
    <property type="entry name" value="MshD_Acetyltransferase"/>
</dbReference>
<dbReference type="RefSeq" id="WP_121030861.1">
    <property type="nucleotide sequence ID" value="NZ_PNJG02000002.1"/>
</dbReference>
<dbReference type="AlphaFoldDB" id="A0A495A5G2"/>
<feature type="domain" description="N-acetyltransferase" evidence="1">
    <location>
        <begin position="7"/>
        <end position="164"/>
    </location>
</feature>
<gene>
    <name evidence="2" type="ORF">C1C97_007020</name>
</gene>